<name>A0A2P6CCP5_9FLAO</name>
<organism evidence="2 3">
    <name type="scientific">Polaribacter butkevichii</name>
    <dbReference type="NCBI Taxonomy" id="218490"/>
    <lineage>
        <taxon>Bacteria</taxon>
        <taxon>Pseudomonadati</taxon>
        <taxon>Bacteroidota</taxon>
        <taxon>Flavobacteriia</taxon>
        <taxon>Flavobacteriales</taxon>
        <taxon>Flavobacteriaceae</taxon>
    </lineage>
</organism>
<dbReference type="AlphaFoldDB" id="A0A2P6CCP5"/>
<evidence type="ECO:0000313" key="2">
    <source>
        <dbReference type="EMBL" id="PQJ72685.1"/>
    </source>
</evidence>
<protein>
    <recommendedName>
        <fullName evidence="4">TonB-dependent receptor plug domain-containing protein</fullName>
    </recommendedName>
</protein>
<keyword evidence="1" id="KW-0472">Membrane</keyword>
<evidence type="ECO:0008006" key="4">
    <source>
        <dbReference type="Google" id="ProtNLM"/>
    </source>
</evidence>
<dbReference type="Proteomes" id="UP000247345">
    <property type="component" value="Unassembled WGS sequence"/>
</dbReference>
<gene>
    <name evidence="2" type="ORF">BTO14_05170</name>
</gene>
<comment type="caution">
    <text evidence="2">The sequence shown here is derived from an EMBL/GenBank/DDBJ whole genome shotgun (WGS) entry which is preliminary data.</text>
</comment>
<accession>A0A2P6CCP5</accession>
<sequence length="105" mass="11607">MNFKININLTKTLFFMRKTELIVIMRIFIFLLCSTAFSFSTENPIKVKEKQIIAVENKILAVPQGVTLTGKVTEASGMALPGANIIEKGTSNGAQFSFESSKVLF</sequence>
<keyword evidence="3" id="KW-1185">Reference proteome</keyword>
<evidence type="ECO:0000256" key="1">
    <source>
        <dbReference type="SAM" id="Phobius"/>
    </source>
</evidence>
<evidence type="ECO:0000313" key="3">
    <source>
        <dbReference type="Proteomes" id="UP000247345"/>
    </source>
</evidence>
<keyword evidence="1" id="KW-1133">Transmembrane helix</keyword>
<dbReference type="EMBL" id="MSCK01000001">
    <property type="protein sequence ID" value="PQJ72685.1"/>
    <property type="molecule type" value="Genomic_DNA"/>
</dbReference>
<proteinExistence type="predicted"/>
<reference evidence="2 3" key="1">
    <citation type="submission" date="2016-12" db="EMBL/GenBank/DDBJ databases">
        <title>Trade-off between light-utilization and light-protection in marine flavobacteria.</title>
        <authorList>
            <person name="Kumagai Y."/>
            <person name="Yoshizawa S."/>
            <person name="Kogure K."/>
            <person name="Iwasaki W."/>
        </authorList>
    </citation>
    <scope>NUCLEOTIDE SEQUENCE [LARGE SCALE GENOMIC DNA]</scope>
    <source>
        <strain evidence="2 3">KCTC 12100</strain>
    </source>
</reference>
<keyword evidence="1" id="KW-0812">Transmembrane</keyword>
<feature type="transmembrane region" description="Helical" evidence="1">
    <location>
        <begin position="21"/>
        <end position="39"/>
    </location>
</feature>